<dbReference type="Pfam" id="PF13590">
    <property type="entry name" value="DUF4136"/>
    <property type="match status" value="1"/>
</dbReference>
<reference evidence="3" key="1">
    <citation type="submission" date="2022-01" db="EMBL/GenBank/DDBJ databases">
        <authorList>
            <person name="Jo J.-H."/>
            <person name="Im W.-T."/>
        </authorList>
    </citation>
    <scope>NUCLEOTIDE SEQUENCE</scope>
    <source>
        <strain evidence="3">G124</strain>
    </source>
</reference>
<keyword evidence="1" id="KW-0732">Signal</keyword>
<feature type="signal peptide" evidence="1">
    <location>
        <begin position="1"/>
        <end position="23"/>
    </location>
</feature>
<feature type="domain" description="DUF4136" evidence="2">
    <location>
        <begin position="28"/>
        <end position="161"/>
    </location>
</feature>
<dbReference type="Proteomes" id="UP001139410">
    <property type="component" value="Unassembled WGS sequence"/>
</dbReference>
<evidence type="ECO:0000256" key="1">
    <source>
        <dbReference type="SAM" id="SignalP"/>
    </source>
</evidence>
<dbReference type="Gene3D" id="3.30.160.670">
    <property type="match status" value="1"/>
</dbReference>
<gene>
    <name evidence="3" type="ORF">LVY65_11190</name>
</gene>
<comment type="caution">
    <text evidence="3">The sequence shown here is derived from an EMBL/GenBank/DDBJ whole genome shotgun (WGS) entry which is preliminary data.</text>
</comment>
<name>A0A9X1QKY6_9SPHN</name>
<dbReference type="AlphaFoldDB" id="A0A9X1QKY6"/>
<dbReference type="InterPro" id="IPR025411">
    <property type="entry name" value="DUF4136"/>
</dbReference>
<feature type="chain" id="PRO_5040877611" evidence="1">
    <location>
        <begin position="24"/>
        <end position="172"/>
    </location>
</feature>
<evidence type="ECO:0000259" key="2">
    <source>
        <dbReference type="Pfam" id="PF13590"/>
    </source>
</evidence>
<evidence type="ECO:0000313" key="3">
    <source>
        <dbReference type="EMBL" id="MCF2515623.1"/>
    </source>
</evidence>
<evidence type="ECO:0000313" key="4">
    <source>
        <dbReference type="Proteomes" id="UP001139410"/>
    </source>
</evidence>
<organism evidence="3 4">
    <name type="scientific">Sphingomonas cremea</name>
    <dbReference type="NCBI Taxonomy" id="2904799"/>
    <lineage>
        <taxon>Bacteria</taxon>
        <taxon>Pseudomonadati</taxon>
        <taxon>Pseudomonadota</taxon>
        <taxon>Alphaproteobacteria</taxon>
        <taxon>Sphingomonadales</taxon>
        <taxon>Sphingomonadaceae</taxon>
        <taxon>Sphingomonas</taxon>
    </lineage>
</organism>
<sequence length="172" mass="18359">MRSKFLLIVGLASGLIMSAEIQAKPKISTDAVPGVNFSAYHSYSWVNAEAPVGMNPVMYQRILADIESALSQKGYQKADAGDLSLAVTIGAQQKTDIESWGRFGLQTSVYQYTQGQLSLDVFDSKTKQALWHGQASDTVDPDKPNPAKVDAAIAKLMQSFPATAAVAPAPAP</sequence>
<accession>A0A9X1QKY6</accession>
<proteinExistence type="predicted"/>
<protein>
    <submittedName>
        <fullName evidence="3">DUF4136 domain-containing protein</fullName>
    </submittedName>
</protein>
<dbReference type="EMBL" id="JAKFGM010000003">
    <property type="protein sequence ID" value="MCF2515623.1"/>
    <property type="molecule type" value="Genomic_DNA"/>
</dbReference>
<dbReference type="RefSeq" id="WP_235068326.1">
    <property type="nucleotide sequence ID" value="NZ_JAKFGM010000003.1"/>
</dbReference>
<keyword evidence="4" id="KW-1185">Reference proteome</keyword>